<dbReference type="EMBL" id="FXAH01000020">
    <property type="protein sequence ID" value="SMF78697.1"/>
    <property type="molecule type" value="Genomic_DNA"/>
</dbReference>
<accession>A0A1X7H2K8</accession>
<reference evidence="2" key="1">
    <citation type="submission" date="2017-04" db="EMBL/GenBank/DDBJ databases">
        <authorList>
            <person name="Varghese N."/>
            <person name="Submissions S."/>
        </authorList>
    </citation>
    <scope>NUCLEOTIDE SEQUENCE [LARGE SCALE GENOMIC DNA]</scope>
    <source>
        <strain evidence="2">Ballard 720</strain>
    </source>
</reference>
<dbReference type="AlphaFoldDB" id="A0A1X7H2K8"/>
<dbReference type="OrthoDB" id="5879165at2"/>
<evidence type="ECO:0000313" key="1">
    <source>
        <dbReference type="EMBL" id="SMF78697.1"/>
    </source>
</evidence>
<sequence>MTIDELRAHLRHLINAYVQDAATRVRLLDLVERDDVPAKGILAELTPLLPNAITADDANIIKDIAFYFC</sequence>
<gene>
    <name evidence="1" type="ORF">SAMN06295900_120131</name>
</gene>
<organism evidence="1 2">
    <name type="scientific">Trinickia caryophylli</name>
    <name type="common">Paraburkholderia caryophylli</name>
    <dbReference type="NCBI Taxonomy" id="28094"/>
    <lineage>
        <taxon>Bacteria</taxon>
        <taxon>Pseudomonadati</taxon>
        <taxon>Pseudomonadota</taxon>
        <taxon>Betaproteobacteria</taxon>
        <taxon>Burkholderiales</taxon>
        <taxon>Burkholderiaceae</taxon>
        <taxon>Trinickia</taxon>
    </lineage>
</organism>
<name>A0A1X7H2K8_TRICW</name>
<dbReference type="GeneID" id="95550826"/>
<dbReference type="STRING" id="28094.SAMN06295900_120131"/>
<dbReference type="RefSeq" id="WP_085230394.1">
    <property type="nucleotide sequence ID" value="NZ_BSQD01000026.1"/>
</dbReference>
<evidence type="ECO:0000313" key="2">
    <source>
        <dbReference type="Proteomes" id="UP000192911"/>
    </source>
</evidence>
<protein>
    <submittedName>
        <fullName evidence="1">Uncharacterized protein</fullName>
    </submittedName>
</protein>
<keyword evidence="2" id="KW-1185">Reference proteome</keyword>
<proteinExistence type="predicted"/>
<dbReference type="Proteomes" id="UP000192911">
    <property type="component" value="Unassembled WGS sequence"/>
</dbReference>